<reference evidence="9" key="1">
    <citation type="submission" date="2025-08" db="UniProtKB">
        <authorList>
            <consortium name="Ensembl"/>
        </authorList>
    </citation>
    <scope>IDENTIFICATION</scope>
</reference>
<protein>
    <recommendedName>
        <fullName evidence="8">Chemokine interleukin-8-like domain-containing protein</fullName>
    </recommendedName>
</protein>
<dbReference type="InterPro" id="IPR039809">
    <property type="entry name" value="Chemokine_b/g/d"/>
</dbReference>
<evidence type="ECO:0000259" key="8">
    <source>
        <dbReference type="SMART" id="SM00199"/>
    </source>
</evidence>
<evidence type="ECO:0000256" key="2">
    <source>
        <dbReference type="ARBA" id="ARBA00022500"/>
    </source>
</evidence>
<dbReference type="SUPFAM" id="SSF54117">
    <property type="entry name" value="Interleukin 8-like chemokines"/>
    <property type="match status" value="1"/>
</dbReference>
<keyword evidence="7" id="KW-0395">Inflammatory response</keyword>
<name>A0A3Q3R6J0_MONAL</name>
<sequence length="106" mass="12406">MTKTRYATLPLFSEMSVILFFKEPMKSCCTQYHPSPVPFKVLKYYRIQDNKQYCNIKAIIFTTVRNRLVCANPDSEWVQYAIGSLHYSQISTILCESIECFPLCLF</sequence>
<dbReference type="GO" id="GO:0005615">
    <property type="term" value="C:extracellular space"/>
    <property type="evidence" value="ECO:0007669"/>
    <property type="project" value="UniProtKB-KW"/>
</dbReference>
<evidence type="ECO:0000256" key="4">
    <source>
        <dbReference type="ARBA" id="ARBA00022525"/>
    </source>
</evidence>
<evidence type="ECO:0000256" key="6">
    <source>
        <dbReference type="ARBA" id="ARBA00023157"/>
    </source>
</evidence>
<dbReference type="FunFam" id="2.40.50.40:FF:000012">
    <property type="entry name" value="C-C motif chemokine"/>
    <property type="match status" value="1"/>
</dbReference>
<evidence type="ECO:0000313" key="10">
    <source>
        <dbReference type="Proteomes" id="UP000261600"/>
    </source>
</evidence>
<evidence type="ECO:0000256" key="3">
    <source>
        <dbReference type="ARBA" id="ARBA00022514"/>
    </source>
</evidence>
<keyword evidence="10" id="KW-1185">Reference proteome</keyword>
<dbReference type="Proteomes" id="UP000261600">
    <property type="component" value="Unplaced"/>
</dbReference>
<keyword evidence="4" id="KW-0964">Secreted</keyword>
<dbReference type="PANTHER" id="PTHR12015">
    <property type="entry name" value="SMALL INDUCIBLE CYTOKINE A"/>
    <property type="match status" value="1"/>
</dbReference>
<keyword evidence="2" id="KW-0145">Chemotaxis</keyword>
<proteinExistence type="predicted"/>
<evidence type="ECO:0000313" key="9">
    <source>
        <dbReference type="Ensembl" id="ENSMALP00000027702.1"/>
    </source>
</evidence>
<dbReference type="InterPro" id="IPR036048">
    <property type="entry name" value="Interleukin_8-like_sf"/>
</dbReference>
<keyword evidence="5" id="KW-0732">Signal</keyword>
<organism evidence="9 10">
    <name type="scientific">Monopterus albus</name>
    <name type="common">Swamp eel</name>
    <dbReference type="NCBI Taxonomy" id="43700"/>
    <lineage>
        <taxon>Eukaryota</taxon>
        <taxon>Metazoa</taxon>
        <taxon>Chordata</taxon>
        <taxon>Craniata</taxon>
        <taxon>Vertebrata</taxon>
        <taxon>Euteleostomi</taxon>
        <taxon>Actinopterygii</taxon>
        <taxon>Neopterygii</taxon>
        <taxon>Teleostei</taxon>
        <taxon>Neoteleostei</taxon>
        <taxon>Acanthomorphata</taxon>
        <taxon>Anabantaria</taxon>
        <taxon>Synbranchiformes</taxon>
        <taxon>Synbranchidae</taxon>
        <taxon>Monopterus</taxon>
    </lineage>
</organism>
<accession>A0A3Q3R6J0</accession>
<dbReference type="Gene3D" id="2.40.50.40">
    <property type="match status" value="1"/>
</dbReference>
<evidence type="ECO:0000256" key="5">
    <source>
        <dbReference type="ARBA" id="ARBA00022729"/>
    </source>
</evidence>
<keyword evidence="3" id="KW-0202">Cytokine</keyword>
<keyword evidence="6" id="KW-1015">Disulfide bond</keyword>
<reference evidence="9" key="2">
    <citation type="submission" date="2025-09" db="UniProtKB">
        <authorList>
            <consortium name="Ensembl"/>
        </authorList>
    </citation>
    <scope>IDENTIFICATION</scope>
</reference>
<dbReference type="Pfam" id="PF00048">
    <property type="entry name" value="IL8"/>
    <property type="match status" value="1"/>
</dbReference>
<evidence type="ECO:0000256" key="1">
    <source>
        <dbReference type="ARBA" id="ARBA00004613"/>
    </source>
</evidence>
<dbReference type="GO" id="GO:0006955">
    <property type="term" value="P:immune response"/>
    <property type="evidence" value="ECO:0007669"/>
    <property type="project" value="InterPro"/>
</dbReference>
<dbReference type="STRING" id="43700.ENSMALP00000027702"/>
<dbReference type="SMART" id="SM00199">
    <property type="entry name" value="SCY"/>
    <property type="match status" value="1"/>
</dbReference>
<dbReference type="Ensembl" id="ENSMALT00000028212.1">
    <property type="protein sequence ID" value="ENSMALP00000027702.1"/>
    <property type="gene ID" value="ENSMALG00000019226.1"/>
</dbReference>
<dbReference type="GO" id="GO:0008009">
    <property type="term" value="F:chemokine activity"/>
    <property type="evidence" value="ECO:0007669"/>
    <property type="project" value="InterPro"/>
</dbReference>
<dbReference type="PANTHER" id="PTHR12015:SF108">
    <property type="entry name" value="C-C MOTIF CHEMOKINE 20"/>
    <property type="match status" value="1"/>
</dbReference>
<feature type="domain" description="Chemokine interleukin-8-like" evidence="8">
    <location>
        <begin position="25"/>
        <end position="85"/>
    </location>
</feature>
<dbReference type="InterPro" id="IPR001811">
    <property type="entry name" value="Chemokine_IL8-like_dom"/>
</dbReference>
<comment type="subcellular location">
    <subcellularLocation>
        <location evidence="1">Secreted</location>
    </subcellularLocation>
</comment>
<evidence type="ECO:0000256" key="7">
    <source>
        <dbReference type="ARBA" id="ARBA00023198"/>
    </source>
</evidence>
<dbReference type="AlphaFoldDB" id="A0A3Q3R6J0"/>
<dbReference type="GO" id="GO:0006954">
    <property type="term" value="P:inflammatory response"/>
    <property type="evidence" value="ECO:0007669"/>
    <property type="project" value="UniProtKB-KW"/>
</dbReference>